<comment type="caution">
    <text evidence="2">The sequence shown here is derived from an EMBL/GenBank/DDBJ whole genome shotgun (WGS) entry which is preliminary data.</text>
</comment>
<keyword evidence="2" id="KW-0808">Transferase</keyword>
<dbReference type="Proteomes" id="UP000550707">
    <property type="component" value="Unassembled WGS sequence"/>
</dbReference>
<sequence>MPACVLLRRPQPLGLAPRDRARQCGLQGKAHHLDHWMKADSLTVLGVKAPSGQSCPPEPVSSEDGRPRPR</sequence>
<keyword evidence="3" id="KW-1185">Reference proteome</keyword>
<reference evidence="2 3" key="1">
    <citation type="journal article" date="2020" name="Nature">
        <title>Six reference-quality genomes reveal evolution of bat adaptations.</title>
        <authorList>
            <person name="Jebb D."/>
            <person name="Huang Z."/>
            <person name="Pippel M."/>
            <person name="Hughes G.M."/>
            <person name="Lavrichenko K."/>
            <person name="Devanna P."/>
            <person name="Winkler S."/>
            <person name="Jermiin L.S."/>
            <person name="Skirmuntt E.C."/>
            <person name="Katzourakis A."/>
            <person name="Burkitt-Gray L."/>
            <person name="Ray D.A."/>
            <person name="Sullivan K.A.M."/>
            <person name="Roscito J.G."/>
            <person name="Kirilenko B.M."/>
            <person name="Davalos L.M."/>
            <person name="Corthals A.P."/>
            <person name="Power M.L."/>
            <person name="Jones G."/>
            <person name="Ransome R.D."/>
            <person name="Dechmann D.K.N."/>
            <person name="Locatelli A.G."/>
            <person name="Puechmaille S.J."/>
            <person name="Fedrigo O."/>
            <person name="Jarvis E.D."/>
            <person name="Hiller M."/>
            <person name="Vernes S.C."/>
            <person name="Myers E.W."/>
            <person name="Teeling E.C."/>
        </authorList>
    </citation>
    <scope>NUCLEOTIDE SEQUENCE [LARGE SCALE GENOMIC DNA]</scope>
    <source>
        <strain evidence="2">MMolMol1</strain>
        <tissue evidence="2">Muscle</tissue>
    </source>
</reference>
<evidence type="ECO:0000313" key="2">
    <source>
        <dbReference type="EMBL" id="KAF6414145.1"/>
    </source>
</evidence>
<evidence type="ECO:0000256" key="1">
    <source>
        <dbReference type="SAM" id="MobiDB-lite"/>
    </source>
</evidence>
<gene>
    <name evidence="2" type="ORF">HJG59_015362</name>
</gene>
<name>A0A7J8CTI1_MOLMO</name>
<organism evidence="2 3">
    <name type="scientific">Molossus molossus</name>
    <name type="common">Pallas' mastiff bat</name>
    <name type="synonym">Vespertilio molossus</name>
    <dbReference type="NCBI Taxonomy" id="27622"/>
    <lineage>
        <taxon>Eukaryota</taxon>
        <taxon>Metazoa</taxon>
        <taxon>Chordata</taxon>
        <taxon>Craniata</taxon>
        <taxon>Vertebrata</taxon>
        <taxon>Euteleostomi</taxon>
        <taxon>Mammalia</taxon>
        <taxon>Eutheria</taxon>
        <taxon>Laurasiatheria</taxon>
        <taxon>Chiroptera</taxon>
        <taxon>Yangochiroptera</taxon>
        <taxon>Molossidae</taxon>
        <taxon>Molossus</taxon>
    </lineage>
</organism>
<dbReference type="GO" id="GO:0032259">
    <property type="term" value="P:methylation"/>
    <property type="evidence" value="ECO:0007669"/>
    <property type="project" value="UniProtKB-KW"/>
</dbReference>
<feature type="region of interest" description="Disordered" evidence="1">
    <location>
        <begin position="47"/>
        <end position="70"/>
    </location>
</feature>
<proteinExistence type="predicted"/>
<evidence type="ECO:0000313" key="3">
    <source>
        <dbReference type="Proteomes" id="UP000550707"/>
    </source>
</evidence>
<dbReference type="AlphaFoldDB" id="A0A7J8CTI1"/>
<accession>A0A7J8CTI1</accession>
<dbReference type="EMBL" id="JACASF010000020">
    <property type="protein sequence ID" value="KAF6414145.1"/>
    <property type="molecule type" value="Genomic_DNA"/>
</dbReference>
<protein>
    <submittedName>
        <fullName evidence="2">RB binding protein 5, histone lysine methyltransferase complex subunit</fullName>
    </submittedName>
</protein>
<keyword evidence="2" id="KW-0489">Methyltransferase</keyword>
<dbReference type="GO" id="GO:0008168">
    <property type="term" value="F:methyltransferase activity"/>
    <property type="evidence" value="ECO:0007669"/>
    <property type="project" value="UniProtKB-KW"/>
</dbReference>